<comment type="caution">
    <text evidence="2">The sequence shown here is derived from an EMBL/GenBank/DDBJ whole genome shotgun (WGS) entry which is preliminary data.</text>
</comment>
<evidence type="ECO:0000256" key="1">
    <source>
        <dbReference type="SAM" id="Phobius"/>
    </source>
</evidence>
<dbReference type="AlphaFoldDB" id="A0A938YUK7"/>
<evidence type="ECO:0000313" key="2">
    <source>
        <dbReference type="EMBL" id="MBN2067424.1"/>
    </source>
</evidence>
<proteinExistence type="predicted"/>
<sequence length="63" mass="7216">MLKWFFDLVQEEKAQISVELIIILAAVVALVLLLVQQLQETSSEGTKVIEKKSKEIFKQIEDI</sequence>
<evidence type="ECO:0008006" key="4">
    <source>
        <dbReference type="Google" id="ProtNLM"/>
    </source>
</evidence>
<dbReference type="EMBL" id="JAFGDB010000048">
    <property type="protein sequence ID" value="MBN2067424.1"/>
    <property type="molecule type" value="Genomic_DNA"/>
</dbReference>
<dbReference type="Proteomes" id="UP000809243">
    <property type="component" value="Unassembled WGS sequence"/>
</dbReference>
<keyword evidence="1" id="KW-1133">Transmembrane helix</keyword>
<keyword evidence="1" id="KW-0472">Membrane</keyword>
<keyword evidence="1" id="KW-0812">Transmembrane</keyword>
<organism evidence="2 3">
    <name type="scientific">Candidatus Iainarchaeum sp</name>
    <dbReference type="NCBI Taxonomy" id="3101447"/>
    <lineage>
        <taxon>Archaea</taxon>
        <taxon>Candidatus Iainarchaeota</taxon>
        <taxon>Candidatus Iainarchaeia</taxon>
        <taxon>Candidatus Iainarchaeales</taxon>
        <taxon>Candidatus Iainarchaeaceae</taxon>
        <taxon>Candidatus Iainarchaeum</taxon>
    </lineage>
</organism>
<gene>
    <name evidence="2" type="ORF">JW744_03080</name>
</gene>
<feature type="transmembrane region" description="Helical" evidence="1">
    <location>
        <begin position="16"/>
        <end position="35"/>
    </location>
</feature>
<name>A0A938YUK7_9ARCH</name>
<accession>A0A938YUK7</accession>
<evidence type="ECO:0000313" key="3">
    <source>
        <dbReference type="Proteomes" id="UP000809243"/>
    </source>
</evidence>
<protein>
    <recommendedName>
        <fullName evidence="4">Class III signal peptide-containing protein</fullName>
    </recommendedName>
</protein>
<reference evidence="2" key="1">
    <citation type="submission" date="2021-01" db="EMBL/GenBank/DDBJ databases">
        <title>Active Sulfur Cycling in an Early Earth Analoge.</title>
        <authorList>
            <person name="Hahn C.R."/>
            <person name="Youssef N.H."/>
            <person name="Elshahed M."/>
        </authorList>
    </citation>
    <scope>NUCLEOTIDE SEQUENCE</scope>
    <source>
        <strain evidence="2">Zod_Metabat.1151</strain>
    </source>
</reference>